<keyword evidence="2" id="KW-1185">Reference proteome</keyword>
<reference evidence="1" key="1">
    <citation type="submission" date="2017-07" db="EMBL/GenBank/DDBJ databases">
        <title>Taro Niue Genome Assembly and Annotation.</title>
        <authorList>
            <person name="Atibalentja N."/>
            <person name="Keating K."/>
            <person name="Fields C.J."/>
        </authorList>
    </citation>
    <scope>NUCLEOTIDE SEQUENCE</scope>
    <source>
        <strain evidence="1">Niue_2</strain>
        <tissue evidence="1">Leaf</tissue>
    </source>
</reference>
<dbReference type="Proteomes" id="UP000652761">
    <property type="component" value="Unassembled WGS sequence"/>
</dbReference>
<organism evidence="1 2">
    <name type="scientific">Colocasia esculenta</name>
    <name type="common">Wild taro</name>
    <name type="synonym">Arum esculentum</name>
    <dbReference type="NCBI Taxonomy" id="4460"/>
    <lineage>
        <taxon>Eukaryota</taxon>
        <taxon>Viridiplantae</taxon>
        <taxon>Streptophyta</taxon>
        <taxon>Embryophyta</taxon>
        <taxon>Tracheophyta</taxon>
        <taxon>Spermatophyta</taxon>
        <taxon>Magnoliopsida</taxon>
        <taxon>Liliopsida</taxon>
        <taxon>Araceae</taxon>
        <taxon>Aroideae</taxon>
        <taxon>Colocasieae</taxon>
        <taxon>Colocasia</taxon>
    </lineage>
</organism>
<dbReference type="EMBL" id="NMUH01009120">
    <property type="protein sequence ID" value="MQM19687.1"/>
    <property type="molecule type" value="Genomic_DNA"/>
</dbReference>
<accession>A0A843XKZ4</accession>
<evidence type="ECO:0000313" key="2">
    <source>
        <dbReference type="Proteomes" id="UP000652761"/>
    </source>
</evidence>
<name>A0A843XKZ4_COLES</name>
<proteinExistence type="predicted"/>
<gene>
    <name evidence="1" type="ORF">Taro_052694</name>
</gene>
<evidence type="ECO:0000313" key="1">
    <source>
        <dbReference type="EMBL" id="MQM19687.1"/>
    </source>
</evidence>
<dbReference type="AlphaFoldDB" id="A0A843XKZ4"/>
<sequence length="61" mass="6849">SRRGRLRVVTDRQIGQADCDGVPYRDQIATRDAVVTALRMRPIGPSHCQVCTGPEVRRDSR</sequence>
<comment type="caution">
    <text evidence="1">The sequence shown here is derived from an EMBL/GenBank/DDBJ whole genome shotgun (WGS) entry which is preliminary data.</text>
</comment>
<protein>
    <submittedName>
        <fullName evidence="1">Uncharacterized protein</fullName>
    </submittedName>
</protein>
<feature type="non-terminal residue" evidence="1">
    <location>
        <position position="1"/>
    </location>
</feature>